<sequence length="156" mass="17086">MRIVDRIFGRNLDLPDTPLEPGVTRADAEAVARYERLLASSSPKTIERVHVEAFEKLTPAQLDLLFDRFTAEAATPAEKPADARPKSLAKAAARSEKRRPGAIRRALGDTDDPVMKTIVGYTIFDTVADIALTSALWASFDGGLGFDGWIDGGDWW</sequence>
<protein>
    <submittedName>
        <fullName evidence="2">Uncharacterized protein</fullName>
    </submittedName>
</protein>
<dbReference type="EMBL" id="CP157390">
    <property type="protein sequence ID" value="XBM46475.1"/>
    <property type="molecule type" value="Genomic_DNA"/>
</dbReference>
<proteinExistence type="predicted"/>
<evidence type="ECO:0000313" key="2">
    <source>
        <dbReference type="EMBL" id="XBM46475.1"/>
    </source>
</evidence>
<dbReference type="AlphaFoldDB" id="A0AAU7G894"/>
<dbReference type="RefSeq" id="WP_348786460.1">
    <property type="nucleotide sequence ID" value="NZ_CP157390.1"/>
</dbReference>
<accession>A0AAU7G894</accession>
<gene>
    <name evidence="2" type="ORF">AAME72_10250</name>
</gene>
<evidence type="ECO:0000256" key="1">
    <source>
        <dbReference type="SAM" id="MobiDB-lite"/>
    </source>
</evidence>
<feature type="region of interest" description="Disordered" evidence="1">
    <location>
        <begin position="74"/>
        <end position="108"/>
    </location>
</feature>
<organism evidence="2">
    <name type="scientific">Leifsonia sp. NPDC080035</name>
    <dbReference type="NCBI Taxonomy" id="3143936"/>
    <lineage>
        <taxon>Bacteria</taxon>
        <taxon>Bacillati</taxon>
        <taxon>Actinomycetota</taxon>
        <taxon>Actinomycetes</taxon>
        <taxon>Micrococcales</taxon>
        <taxon>Microbacteriaceae</taxon>
        <taxon>Leifsonia</taxon>
    </lineage>
</organism>
<name>A0AAU7G894_9MICO</name>
<reference evidence="2" key="1">
    <citation type="submission" date="2024-05" db="EMBL/GenBank/DDBJ databases">
        <title>The Natural Products Discovery Center: Release of the First 8490 Sequenced Strains for Exploring Actinobacteria Biosynthetic Diversity.</title>
        <authorList>
            <person name="Kalkreuter E."/>
            <person name="Kautsar S.A."/>
            <person name="Yang D."/>
            <person name="Bader C.D."/>
            <person name="Teijaro C.N."/>
            <person name="Fluegel L."/>
            <person name="Davis C.M."/>
            <person name="Simpson J.R."/>
            <person name="Lauterbach L."/>
            <person name="Steele A.D."/>
            <person name="Gui C."/>
            <person name="Meng S."/>
            <person name="Li G."/>
            <person name="Viehrig K."/>
            <person name="Ye F."/>
            <person name="Su P."/>
            <person name="Kiefer A.F."/>
            <person name="Nichols A."/>
            <person name="Cepeda A.J."/>
            <person name="Yan W."/>
            <person name="Fan B."/>
            <person name="Jiang Y."/>
            <person name="Adhikari A."/>
            <person name="Zheng C.-J."/>
            <person name="Schuster L."/>
            <person name="Cowan T.M."/>
            <person name="Smanski M.J."/>
            <person name="Chevrette M.G."/>
            <person name="de Carvalho L.P.S."/>
            <person name="Shen B."/>
        </authorList>
    </citation>
    <scope>NUCLEOTIDE SEQUENCE</scope>
    <source>
        <strain evidence="2">NPDC080035</strain>
    </source>
</reference>